<dbReference type="Pfam" id="PF13041">
    <property type="entry name" value="PPR_2"/>
    <property type="match status" value="3"/>
</dbReference>
<dbReference type="AlphaFoldDB" id="A0A6A4N838"/>
<dbReference type="PANTHER" id="PTHR47926:SF347">
    <property type="entry name" value="PENTATRICOPEPTIDE REPEAT-CONTAINING PROTEIN"/>
    <property type="match status" value="1"/>
</dbReference>
<dbReference type="GO" id="GO:0099402">
    <property type="term" value="P:plant organ development"/>
    <property type="evidence" value="ECO:0007669"/>
    <property type="project" value="UniProtKB-ARBA"/>
</dbReference>
<dbReference type="FunFam" id="1.25.40.10:FF:000158">
    <property type="entry name" value="pentatricopeptide repeat-containing protein At2g33680"/>
    <property type="match status" value="1"/>
</dbReference>
<accession>A0A6A4N838</accession>
<keyword evidence="2" id="KW-1185">Reference proteome</keyword>
<reference evidence="2" key="1">
    <citation type="journal article" date="2020" name="Nat. Commun.">
        <title>Genome sequence of the cluster root forming white lupin.</title>
        <authorList>
            <person name="Hufnagel B."/>
            <person name="Marques A."/>
            <person name="Soriano A."/>
            <person name="Marques L."/>
            <person name="Divol F."/>
            <person name="Doumas P."/>
            <person name="Sallet E."/>
            <person name="Mancinotti D."/>
            <person name="Carrere S."/>
            <person name="Marande W."/>
            <person name="Arribat S."/>
            <person name="Keller J."/>
            <person name="Huneau C."/>
            <person name="Blein T."/>
            <person name="Aime D."/>
            <person name="Laguerre M."/>
            <person name="Taylor J."/>
            <person name="Schubert V."/>
            <person name="Nelson M."/>
            <person name="Geu-Flores F."/>
            <person name="Crespi M."/>
            <person name="Gallardo-Guerrero K."/>
            <person name="Delaux P.-M."/>
            <person name="Salse J."/>
            <person name="Berges H."/>
            <person name="Guyot R."/>
            <person name="Gouzy J."/>
            <person name="Peret B."/>
        </authorList>
    </citation>
    <scope>NUCLEOTIDE SEQUENCE [LARGE SCALE GENOMIC DNA]</scope>
    <source>
        <strain evidence="2">cv. Amiga</strain>
    </source>
</reference>
<dbReference type="PANTHER" id="PTHR47926">
    <property type="entry name" value="PENTATRICOPEPTIDE REPEAT-CONTAINING PROTEIN"/>
    <property type="match status" value="1"/>
</dbReference>
<dbReference type="InterPro" id="IPR046848">
    <property type="entry name" value="E_motif"/>
</dbReference>
<dbReference type="Pfam" id="PF20431">
    <property type="entry name" value="E_motif"/>
    <property type="match status" value="1"/>
</dbReference>
<dbReference type="PROSITE" id="PS51375">
    <property type="entry name" value="PPR"/>
    <property type="match status" value="4"/>
</dbReference>
<sequence length="760" mass="84875">MTPTLFQTLLSMPILPSYALPLPTFPPLKAKSTHNAFFHPTFHNANQSLKLKPPQCSKLSFISPCDHKFLDEWPHLLQFSIGSQDYMLAQAIHASLIKFGCVGDLFVDNNLVNLYSKFDKMSDAQRIFDEMLVRSTVTWTTLMKGYSRNGDFESVFNIARELCVLGEKFNEYTCTVVLQGCKSPQDCVFGKQIHAFVLKNGFQENVVVATSLVSMYSRSGHLDHAEKVFRGVSVVDAQCINYMMLEYGKAGLGNKAFQIFIDMLNSGLNPSDYTFTNLISASVSSIGLDRGKQLHGLAVKYGFMRETSLGNATITMYGQHGMIEEAERLFVEMDWKTLISWSSLLSAFVKNGYANRALEFFLNMLEIGMSLDSGCFSTILDGCSECNNLEFGIQIHGLTIKFGHDSDVNCGTALIDLYAKCGSSQPARVVFDRLQNKTIASFNAILVGYLNSKLRDDEEDPMTFFSKLRFNGMRPDWVTFSRLLSLSANQACLVSGKSLHAYTIKVGLEDDIDVGNAVVTMYAKCGSVPDAYEMFSCMKHDCVTWNAIISAFALHGEGNKALSLFEDMKKEGFAPDKITVLAVLQACSYSGLWESGICLFNEMEPKYGIRPVIEHFSCMIDLLGRSGNLPEAIDIINKSPFPKSTLLWRTFVNACKLCGDLQLGMWASEKLLDLAPSDASSYMLVLNMYAEGGMLKEAAKVRTAMNDLKLIKETGSSWVEIDNEVHYFIASDKDHPESREIYANLDLLRDEIFLELQEQK</sequence>
<dbReference type="NCBIfam" id="TIGR00756">
    <property type="entry name" value="PPR"/>
    <property type="match status" value="2"/>
</dbReference>
<organism evidence="1 2">
    <name type="scientific">Lupinus albus</name>
    <name type="common">White lupine</name>
    <name type="synonym">Lupinus termis</name>
    <dbReference type="NCBI Taxonomy" id="3870"/>
    <lineage>
        <taxon>Eukaryota</taxon>
        <taxon>Viridiplantae</taxon>
        <taxon>Streptophyta</taxon>
        <taxon>Embryophyta</taxon>
        <taxon>Tracheophyta</taxon>
        <taxon>Spermatophyta</taxon>
        <taxon>Magnoliopsida</taxon>
        <taxon>eudicotyledons</taxon>
        <taxon>Gunneridae</taxon>
        <taxon>Pentapetalae</taxon>
        <taxon>rosids</taxon>
        <taxon>fabids</taxon>
        <taxon>Fabales</taxon>
        <taxon>Fabaceae</taxon>
        <taxon>Papilionoideae</taxon>
        <taxon>50 kb inversion clade</taxon>
        <taxon>genistoids sensu lato</taxon>
        <taxon>core genistoids</taxon>
        <taxon>Genisteae</taxon>
        <taxon>Lupinus</taxon>
    </lineage>
</organism>
<dbReference type="InterPro" id="IPR002885">
    <property type="entry name" value="PPR_rpt"/>
</dbReference>
<evidence type="ECO:0000313" key="2">
    <source>
        <dbReference type="Proteomes" id="UP000447434"/>
    </source>
</evidence>
<dbReference type="InterPro" id="IPR011990">
    <property type="entry name" value="TPR-like_helical_dom_sf"/>
</dbReference>
<proteinExistence type="predicted"/>
<dbReference type="OrthoDB" id="1917369at2759"/>
<dbReference type="GO" id="GO:0003723">
    <property type="term" value="F:RNA binding"/>
    <property type="evidence" value="ECO:0007669"/>
    <property type="project" value="InterPro"/>
</dbReference>
<dbReference type="Gene3D" id="1.25.40.10">
    <property type="entry name" value="Tetratricopeptide repeat domain"/>
    <property type="match status" value="6"/>
</dbReference>
<dbReference type="InterPro" id="IPR046960">
    <property type="entry name" value="PPR_At4g14850-like_plant"/>
</dbReference>
<dbReference type="FunFam" id="1.25.40.10:FF:000343">
    <property type="entry name" value="Pentatricopeptide repeat-containing protein At3g58590"/>
    <property type="match status" value="2"/>
</dbReference>
<name>A0A6A4N838_LUPAL</name>
<dbReference type="EMBL" id="WOCE01000021">
    <property type="protein sequence ID" value="KAE9590136.1"/>
    <property type="molecule type" value="Genomic_DNA"/>
</dbReference>
<comment type="caution">
    <text evidence="1">The sequence shown here is derived from an EMBL/GenBank/DDBJ whole genome shotgun (WGS) entry which is preliminary data.</text>
</comment>
<dbReference type="Proteomes" id="UP000447434">
    <property type="component" value="Chromosome 21"/>
</dbReference>
<dbReference type="FunFam" id="1.25.40.10:FF:002159">
    <property type="entry name" value="Pentatricopeptide repeat-containing protein"/>
    <property type="match status" value="1"/>
</dbReference>
<dbReference type="Pfam" id="PF20430">
    <property type="entry name" value="Eplus_motif"/>
    <property type="match status" value="1"/>
</dbReference>
<protein>
    <submittedName>
        <fullName evidence="1">Putative tetratricopeptide-like helical domain-containing protein</fullName>
    </submittedName>
</protein>
<dbReference type="InterPro" id="IPR046849">
    <property type="entry name" value="E2_motif"/>
</dbReference>
<dbReference type="GO" id="GO:0009451">
    <property type="term" value="P:RNA modification"/>
    <property type="evidence" value="ECO:0007669"/>
    <property type="project" value="InterPro"/>
</dbReference>
<gene>
    <name evidence="1" type="ORF">Lalb_Chr21g0316461</name>
</gene>
<dbReference type="Pfam" id="PF01535">
    <property type="entry name" value="PPR"/>
    <property type="match status" value="6"/>
</dbReference>
<evidence type="ECO:0000313" key="1">
    <source>
        <dbReference type="EMBL" id="KAE9590136.1"/>
    </source>
</evidence>